<evidence type="ECO:0000313" key="2">
    <source>
        <dbReference type="EMBL" id="VCU70724.1"/>
    </source>
</evidence>
<dbReference type="InterPro" id="IPR052942">
    <property type="entry name" value="LPS_cholinephosphotransferase"/>
</dbReference>
<dbReference type="InterPro" id="IPR007074">
    <property type="entry name" value="LicD/FKTN/FKRP_NTP_transf"/>
</dbReference>
<dbReference type="GO" id="GO:0009100">
    <property type="term" value="P:glycoprotein metabolic process"/>
    <property type="evidence" value="ECO:0007669"/>
    <property type="project" value="UniProtKB-ARBA"/>
</dbReference>
<dbReference type="Pfam" id="PF04991">
    <property type="entry name" value="LicD"/>
    <property type="match status" value="1"/>
</dbReference>
<dbReference type="AlphaFoldDB" id="A0A3P4B359"/>
<sequence length="294" mass="32909">MNPPPLRAMTLSPSEIEALHAVQKELLRELARVCGALGLRYQIAAGTLLGAVRHQGFIPWDCDIDVALPRPDFERLLREAPALLDARCFLQHRGSDPAFRKRIATLRRHGSEFRQIGVAHLPMHHGIHIDIFPFDAVRGAGWLGHLHLWGAWLLRLGHRVANDPAQGRIGPGHPRWRRVGARAGYLLARLTPAGARGRLYDAWLGTWGAAPPSHVACLVSLPLQWRRARRLARPLEEFLPTRPLLFEGHAFPAPAAYDAVLTRLYGDYRELPPPALRVPRHIVTRFRPPADTAS</sequence>
<evidence type="ECO:0000313" key="3">
    <source>
        <dbReference type="Proteomes" id="UP000277294"/>
    </source>
</evidence>
<gene>
    <name evidence="2" type="ORF">PIGHUM_02800</name>
</gene>
<dbReference type="RefSeq" id="WP_160142264.1">
    <property type="nucleotide sequence ID" value="NZ_UWPJ01000023.1"/>
</dbReference>
<feature type="domain" description="LicD/FKTN/FKRP nucleotidyltransferase" evidence="1">
    <location>
        <begin position="34"/>
        <end position="137"/>
    </location>
</feature>
<proteinExistence type="predicted"/>
<dbReference type="EMBL" id="UWPJ01000023">
    <property type="protein sequence ID" value="VCU70724.1"/>
    <property type="molecule type" value="Genomic_DNA"/>
</dbReference>
<dbReference type="PANTHER" id="PTHR43404:SF1">
    <property type="entry name" value="MNN4P"/>
    <property type="match status" value="1"/>
</dbReference>
<organism evidence="2 3">
    <name type="scientific">Pigmentiphaga humi</name>
    <dbReference type="NCBI Taxonomy" id="2478468"/>
    <lineage>
        <taxon>Bacteria</taxon>
        <taxon>Pseudomonadati</taxon>
        <taxon>Pseudomonadota</taxon>
        <taxon>Betaproteobacteria</taxon>
        <taxon>Burkholderiales</taxon>
        <taxon>Alcaligenaceae</taxon>
        <taxon>Pigmentiphaga</taxon>
    </lineage>
</organism>
<protein>
    <submittedName>
        <fullName evidence="2">LicD family protein</fullName>
    </submittedName>
</protein>
<accession>A0A3P4B359</accession>
<name>A0A3P4B359_9BURK</name>
<dbReference type="Proteomes" id="UP000277294">
    <property type="component" value="Unassembled WGS sequence"/>
</dbReference>
<dbReference type="PANTHER" id="PTHR43404">
    <property type="entry name" value="LIPOPOLYSACCHARIDE CHOLINEPHOSPHOTRANSFERASE LICD"/>
    <property type="match status" value="1"/>
</dbReference>
<dbReference type="OrthoDB" id="9786100at2"/>
<reference evidence="2 3" key="1">
    <citation type="submission" date="2018-10" db="EMBL/GenBank/DDBJ databases">
        <authorList>
            <person name="Criscuolo A."/>
        </authorList>
    </citation>
    <scope>NUCLEOTIDE SEQUENCE [LARGE SCALE GENOMIC DNA]</scope>
    <source>
        <strain evidence="2">DnA1</strain>
    </source>
</reference>
<evidence type="ECO:0000259" key="1">
    <source>
        <dbReference type="Pfam" id="PF04991"/>
    </source>
</evidence>
<keyword evidence="3" id="KW-1185">Reference proteome</keyword>